<evidence type="ECO:0000313" key="1">
    <source>
        <dbReference type="EMBL" id="CAB4902306.1"/>
    </source>
</evidence>
<organism evidence="1">
    <name type="scientific">freshwater metagenome</name>
    <dbReference type="NCBI Taxonomy" id="449393"/>
    <lineage>
        <taxon>unclassified sequences</taxon>
        <taxon>metagenomes</taxon>
        <taxon>ecological metagenomes</taxon>
    </lineage>
</organism>
<accession>A0A6J7G524</accession>
<dbReference type="EMBL" id="CAFBLX010000191">
    <property type="protein sequence ID" value="CAB4902306.1"/>
    <property type="molecule type" value="Genomic_DNA"/>
</dbReference>
<sequence length="45" mass="4534">MLYLCKPLEVLEVQDAAAVVPPNAASVTMSGERTIGIDAASGSSA</sequence>
<proteinExistence type="predicted"/>
<gene>
    <name evidence="1" type="ORF">UFOPK3472_02523</name>
</gene>
<name>A0A6J7G524_9ZZZZ</name>
<reference evidence="1" key="1">
    <citation type="submission" date="2020-05" db="EMBL/GenBank/DDBJ databases">
        <authorList>
            <person name="Chiriac C."/>
            <person name="Salcher M."/>
            <person name="Ghai R."/>
            <person name="Kavagutti S V."/>
        </authorList>
    </citation>
    <scope>NUCLEOTIDE SEQUENCE</scope>
</reference>
<dbReference type="AlphaFoldDB" id="A0A6J7G524"/>
<protein>
    <submittedName>
        <fullName evidence="1">Unannotated protein</fullName>
    </submittedName>
</protein>